<evidence type="ECO:0000256" key="4">
    <source>
        <dbReference type="SAM" id="MobiDB-lite"/>
    </source>
</evidence>
<feature type="region of interest" description="Disordered" evidence="4">
    <location>
        <begin position="714"/>
        <end position="747"/>
    </location>
</feature>
<feature type="compositionally biased region" description="Low complexity" evidence="4">
    <location>
        <begin position="969"/>
        <end position="983"/>
    </location>
</feature>
<proteinExistence type="evidence at transcript level"/>
<protein>
    <submittedName>
        <fullName evidence="5">SH3 domain-binding protein 5-like</fullName>
    </submittedName>
</protein>
<feature type="coiled-coil region" evidence="3">
    <location>
        <begin position="94"/>
        <end position="121"/>
    </location>
</feature>
<evidence type="ECO:0000256" key="3">
    <source>
        <dbReference type="SAM" id="Coils"/>
    </source>
</evidence>
<reference evidence="5" key="1">
    <citation type="submission" date="2017-11" db="EMBL/GenBank/DDBJ databases">
        <title>The sensing device of the deep-sea amphipod.</title>
        <authorList>
            <person name="Kobayashi H."/>
            <person name="Nagahama T."/>
            <person name="Arai W."/>
            <person name="Sasagawa Y."/>
            <person name="Umeda M."/>
            <person name="Hayashi T."/>
            <person name="Nikaido I."/>
            <person name="Watanabe H."/>
            <person name="Oguri K."/>
            <person name="Kitazato H."/>
            <person name="Fujioka K."/>
            <person name="Kido Y."/>
            <person name="Takami H."/>
        </authorList>
    </citation>
    <scope>NUCLEOTIDE SEQUENCE</scope>
    <source>
        <tissue evidence="5">Whole body</tissue>
    </source>
</reference>
<sequence length="989" mass="104086">MSSSIINSSTAITSATVSRAGSSDTVPVITVIGSSHARLALSQGGSLESVDLGSLTPSSAPTAAVSAAPYAAVLARTISEEVPDPRIQVELERLNTSTDTINKLEVELDEARLVFRQLLADSTQRIDALSKKLGKCVQQARPYYEARIRAKQALQDTQAACQQYERAVGEHSAAREMVYLAEEGLMQAGCSFDHTWQEMLNHASAKVNAAETAKHDCGAGHQRISVRYQESETRVQQLQQQLKRAIARSSLNTRRSLLQLSNIVRMQQLHLLPYFEAKSQVNQQLEWQKQRVRHLEQQVVQAKGHYSSALNTLEKISDQIHKRRQSKLELGVRGVGVGAESPTDCTSDLQELQDHSDDTETITASAIPATTSNTAATPTIKVNTVAAAVAAACITAAPSNVADVPNVVGPVKSTINTDAATTGHAAVSDVAIASTEDVHLIVNEPSNSFKNAEHLLEDPLHALPLQAVSLVSSKGSVEATAAAIENKIITDQQQQQLCSSNSSSLGGDLSGWQLVGTETAGPGAAVTSCGVVLTVEDASMSDSESLGSIEMLSDDAIAGLMLEDDLSEGSQQQPLSASNTPFFTPLQDSAPYATDVVIVTSDATTVAVAASHVRQSEMIESYVNSDASHLGTDVGRNKVKNSDTSATTLSDFSCAVSRSNKDGSIVASNSTQPSVSLASTNPFSNTNPFSSSLTSAPFASAQELLSKIDSVISSTKPDVDDSSEYSNESKSCQYDQKSVNVAKPAGSNADVDKNIALSKTAISSGAESSHSLSTSGSTIQSSMDCSKGSKNASSSDKASVSPSRSPVNRPCSLPLTCRNNPARSVNPCNASTFVPVTTNSSKSRCAETVVVPCDSDFPSSSGSSESSSCNNYHAASGSEEAFHDQKSGHTMKCANSDSTPAASRSIGDDNSKISNHEGVTRSNSGVSKTSEGTWSPELSTPAYHPLQDALESPLAYPPPNYPPPPPPRNISSTISSSPESVTSDTTTNI</sequence>
<dbReference type="AlphaFoldDB" id="A0A6A7G2Z4"/>
<dbReference type="GO" id="GO:0004860">
    <property type="term" value="F:protein kinase inhibitor activity"/>
    <property type="evidence" value="ECO:0007669"/>
    <property type="project" value="TreeGrafter"/>
</dbReference>
<feature type="compositionally biased region" description="Polar residues" evidence="4">
    <location>
        <begin position="724"/>
        <end position="739"/>
    </location>
</feature>
<feature type="compositionally biased region" description="Basic and acidic residues" evidence="4">
    <location>
        <begin position="906"/>
        <end position="919"/>
    </location>
</feature>
<feature type="region of interest" description="Disordered" evidence="4">
    <location>
        <begin position="766"/>
        <end position="811"/>
    </location>
</feature>
<evidence type="ECO:0000256" key="2">
    <source>
        <dbReference type="ARBA" id="ARBA00023054"/>
    </source>
</evidence>
<organism evidence="5">
    <name type="scientific">Hirondellea gigas</name>
    <dbReference type="NCBI Taxonomy" id="1518452"/>
    <lineage>
        <taxon>Eukaryota</taxon>
        <taxon>Metazoa</taxon>
        <taxon>Ecdysozoa</taxon>
        <taxon>Arthropoda</taxon>
        <taxon>Crustacea</taxon>
        <taxon>Multicrustacea</taxon>
        <taxon>Malacostraca</taxon>
        <taxon>Eumalacostraca</taxon>
        <taxon>Peracarida</taxon>
        <taxon>Amphipoda</taxon>
        <taxon>Amphilochidea</taxon>
        <taxon>Lysianassida</taxon>
        <taxon>Lysianassidira</taxon>
        <taxon>Lysianassoidea</taxon>
        <taxon>Lysianassidae</taxon>
        <taxon>Hirondellea</taxon>
    </lineage>
</organism>
<accession>A0A6A7G2Z4</accession>
<dbReference type="PANTHER" id="PTHR19423">
    <property type="entry name" value="SH3 DOMAIN-BINDING PROTEIN 5"/>
    <property type="match status" value="1"/>
</dbReference>
<dbReference type="GO" id="GO:0035556">
    <property type="term" value="P:intracellular signal transduction"/>
    <property type="evidence" value="ECO:0007669"/>
    <property type="project" value="InterPro"/>
</dbReference>
<evidence type="ECO:0000313" key="5">
    <source>
        <dbReference type="EMBL" id="LAC25246.1"/>
    </source>
</evidence>
<feature type="region of interest" description="Disordered" evidence="4">
    <location>
        <begin position="880"/>
        <end position="989"/>
    </location>
</feature>
<comment type="similarity">
    <text evidence="1">Belongs to the SH3BP5 family.</text>
</comment>
<dbReference type="InterPro" id="IPR007940">
    <property type="entry name" value="SH3BP5"/>
</dbReference>
<feature type="compositionally biased region" description="Pro residues" evidence="4">
    <location>
        <begin position="955"/>
        <end position="968"/>
    </location>
</feature>
<name>A0A6A7G2Z4_9CRUS</name>
<feature type="compositionally biased region" description="Polar residues" evidence="4">
    <location>
        <begin position="893"/>
        <end position="902"/>
    </location>
</feature>
<dbReference type="PANTHER" id="PTHR19423:SF1">
    <property type="entry name" value="SH3 DOMAIN-BINDING PROTEIN 5"/>
    <property type="match status" value="1"/>
</dbReference>
<keyword evidence="2 3" id="KW-0175">Coiled coil</keyword>
<feature type="coiled-coil region" evidence="3">
    <location>
        <begin position="221"/>
        <end position="248"/>
    </location>
</feature>
<dbReference type="GO" id="GO:0005737">
    <property type="term" value="C:cytoplasm"/>
    <property type="evidence" value="ECO:0007669"/>
    <property type="project" value="TreeGrafter"/>
</dbReference>
<feature type="compositionally biased region" description="Polar residues" evidence="4">
    <location>
        <begin position="920"/>
        <end position="938"/>
    </location>
</feature>
<evidence type="ECO:0000256" key="1">
    <source>
        <dbReference type="ARBA" id="ARBA00007796"/>
    </source>
</evidence>
<dbReference type="EMBL" id="IACT01006108">
    <property type="protein sequence ID" value="LAC25246.1"/>
    <property type="molecule type" value="mRNA"/>
</dbReference>
<dbReference type="Pfam" id="PF05276">
    <property type="entry name" value="SH3BP5"/>
    <property type="match status" value="1"/>
</dbReference>